<dbReference type="AlphaFoldDB" id="A0A4Q5LGE1"/>
<dbReference type="EMBL" id="SEWE01000001">
    <property type="protein sequence ID" value="RYU84839.1"/>
    <property type="molecule type" value="Genomic_DNA"/>
</dbReference>
<feature type="transmembrane region" description="Helical" evidence="2">
    <location>
        <begin position="109"/>
        <end position="128"/>
    </location>
</feature>
<gene>
    <name evidence="4" type="ORF">EWM57_00505</name>
</gene>
<evidence type="ECO:0000259" key="3">
    <source>
        <dbReference type="Pfam" id="PF09990"/>
    </source>
</evidence>
<accession>A0A4Q5LGE1</accession>
<reference evidence="4 5" key="1">
    <citation type="submission" date="2019-02" db="EMBL/GenBank/DDBJ databases">
        <title>Bacterial novel species isolated from soil.</title>
        <authorList>
            <person name="Jung H.-Y."/>
        </authorList>
    </citation>
    <scope>NUCLEOTIDE SEQUENCE [LARGE SCALE GENOMIC DNA]</scope>
    <source>
        <strain evidence="4 5">1-3-3-3</strain>
    </source>
</reference>
<feature type="region of interest" description="Disordered" evidence="1">
    <location>
        <begin position="146"/>
        <end position="278"/>
    </location>
</feature>
<evidence type="ECO:0000256" key="1">
    <source>
        <dbReference type="SAM" id="MobiDB-lite"/>
    </source>
</evidence>
<keyword evidence="2" id="KW-1133">Transmembrane helix</keyword>
<feature type="compositionally biased region" description="Basic and acidic residues" evidence="1">
    <location>
        <begin position="166"/>
        <end position="180"/>
    </location>
</feature>
<feature type="domain" description="DUF2231" evidence="3">
    <location>
        <begin position="7"/>
        <end position="141"/>
    </location>
</feature>
<keyword evidence="2" id="KW-0812">Transmembrane</keyword>
<keyword evidence="5" id="KW-1185">Reference proteome</keyword>
<dbReference type="InterPro" id="IPR019251">
    <property type="entry name" value="DUF2231_TM"/>
</dbReference>
<feature type="compositionally biased region" description="Low complexity" evidence="1">
    <location>
        <begin position="196"/>
        <end position="221"/>
    </location>
</feature>
<comment type="caution">
    <text evidence="4">The sequence shown here is derived from an EMBL/GenBank/DDBJ whole genome shotgun (WGS) entry which is preliminary data.</text>
</comment>
<feature type="transmembrane region" description="Helical" evidence="2">
    <location>
        <begin position="81"/>
        <end position="102"/>
    </location>
</feature>
<feature type="transmembrane region" description="Helical" evidence="2">
    <location>
        <begin position="41"/>
        <end position="61"/>
    </location>
</feature>
<protein>
    <recommendedName>
        <fullName evidence="3">DUF2231 domain-containing protein</fullName>
    </recommendedName>
</protein>
<keyword evidence="2" id="KW-0472">Membrane</keyword>
<evidence type="ECO:0000256" key="2">
    <source>
        <dbReference type="SAM" id="Phobius"/>
    </source>
</evidence>
<dbReference type="RefSeq" id="WP_129919175.1">
    <property type="nucleotide sequence ID" value="NZ_SEWE01000001.1"/>
</dbReference>
<dbReference type="Pfam" id="PF09990">
    <property type="entry name" value="DUF2231"/>
    <property type="match status" value="1"/>
</dbReference>
<organism evidence="4 5">
    <name type="scientific">Hymenobacter persicinus</name>
    <dbReference type="NCBI Taxonomy" id="2025506"/>
    <lineage>
        <taxon>Bacteria</taxon>
        <taxon>Pseudomonadati</taxon>
        <taxon>Bacteroidota</taxon>
        <taxon>Cytophagia</taxon>
        <taxon>Cytophagales</taxon>
        <taxon>Hymenobacteraceae</taxon>
        <taxon>Hymenobacter</taxon>
    </lineage>
</organism>
<name>A0A4Q5LGE1_9BACT</name>
<feature type="transmembrane region" description="Helical" evidence="2">
    <location>
        <begin position="12"/>
        <end position="29"/>
    </location>
</feature>
<proteinExistence type="predicted"/>
<dbReference type="OrthoDB" id="9792840at2"/>
<evidence type="ECO:0000313" key="4">
    <source>
        <dbReference type="EMBL" id="RYU84839.1"/>
    </source>
</evidence>
<feature type="compositionally biased region" description="Basic and acidic residues" evidence="1">
    <location>
        <begin position="366"/>
        <end position="385"/>
    </location>
</feature>
<sequence length="385" mass="40198">MFSDFPNLHPLVVHLPIVLLMLSAGLQALNVYKDWPPVKWITIGVMAGGFLGALAASTVFHAMPMGLSPRTAAVFEAHEKFASYTLWLSGITLLLAGIGKFFKIEQRAYEILVLVSAVATAGVLSVAGHRGAQLVYVEGVGPQGRLLDKSHGHGGGEAMPGMDMGADSHDEAERADDHNGDQAPASPNPTAVPATPGSTDMSGMDMGGPSSAKKGSSAAPGTMGNMDMPGGQAARQGRPASPKSVMPDMPGMKRPAAKSAEPMPAGMDMSRPAKQKPMKDMPGMANMPGMSQPKAGAKKATATQAGMEGMGTMADMPGMKASPPKQPNKAMPPMGNMKDMPGMEKGQAMPAMGTMPGMSMPTNPMDKFRFEDNNPARNKAKNDKQ</sequence>
<feature type="region of interest" description="Disordered" evidence="1">
    <location>
        <begin position="309"/>
        <end position="385"/>
    </location>
</feature>
<evidence type="ECO:0000313" key="5">
    <source>
        <dbReference type="Proteomes" id="UP000294155"/>
    </source>
</evidence>
<dbReference type="Proteomes" id="UP000294155">
    <property type="component" value="Unassembled WGS sequence"/>
</dbReference>